<organism evidence="6 7">
    <name type="scientific">Candidatus Roizmanbacteria bacterium CG22_combo_CG10-13_8_21_14_all_38_20</name>
    <dbReference type="NCBI Taxonomy" id="1974862"/>
    <lineage>
        <taxon>Bacteria</taxon>
        <taxon>Candidatus Roizmaniibacteriota</taxon>
    </lineage>
</organism>
<keyword evidence="2" id="KW-0805">Transcription regulation</keyword>
<keyword evidence="4" id="KW-0804">Transcription</keyword>
<dbReference type="Proteomes" id="UP000231246">
    <property type="component" value="Unassembled WGS sequence"/>
</dbReference>
<evidence type="ECO:0000259" key="5">
    <source>
        <dbReference type="PROSITE" id="PS50937"/>
    </source>
</evidence>
<accession>A0A2H0BWP6</accession>
<dbReference type="SMART" id="SM00422">
    <property type="entry name" value="HTH_MERR"/>
    <property type="match status" value="1"/>
</dbReference>
<evidence type="ECO:0000313" key="6">
    <source>
        <dbReference type="EMBL" id="PIP62106.1"/>
    </source>
</evidence>
<dbReference type="Pfam" id="PF13411">
    <property type="entry name" value="MerR_1"/>
    <property type="match status" value="1"/>
</dbReference>
<protein>
    <recommendedName>
        <fullName evidence="5">HTH merR-type domain-containing protein</fullName>
    </recommendedName>
</protein>
<dbReference type="Gene3D" id="1.10.1660.10">
    <property type="match status" value="1"/>
</dbReference>
<dbReference type="EMBL" id="PCTA01000003">
    <property type="protein sequence ID" value="PIP62106.1"/>
    <property type="molecule type" value="Genomic_DNA"/>
</dbReference>
<name>A0A2H0BWP6_9BACT</name>
<dbReference type="PANTHER" id="PTHR30204">
    <property type="entry name" value="REDOX-CYCLING DRUG-SENSING TRANSCRIPTIONAL ACTIVATOR SOXR"/>
    <property type="match status" value="1"/>
</dbReference>
<dbReference type="SUPFAM" id="SSF46955">
    <property type="entry name" value="Putative DNA-binding domain"/>
    <property type="match status" value="1"/>
</dbReference>
<feature type="domain" description="HTH merR-type" evidence="5">
    <location>
        <begin position="4"/>
        <end position="73"/>
    </location>
</feature>
<gene>
    <name evidence="6" type="ORF">COW99_00270</name>
</gene>
<sequence length="265" mass="31193">MKNYLSAGELARLACTTKRTIHFYDELGILKPVKVDSNGYRKYAQEQVLDYQRILLLTTLGVYLKEIEKYLKKQGDLSALFFEKKALIKQQIEDLKFSLDSLERYSLNLEINRTMVDPKIKVVKPFYIYYIERKGPYSKIGDYCVELGTMLDKKGNKFVSLAIFEDQTYQPKETLIKVAIIANKNMIVRSEYKDEVKYMKFNPGKVITYTHNGSGSLLSLFWKELEKYCRLNKLNVRRKTPAFEIYRKVNQDLSKQFFEIYLPII</sequence>
<reference evidence="6 7" key="1">
    <citation type="submission" date="2017-09" db="EMBL/GenBank/DDBJ databases">
        <title>Depth-based differentiation of microbial function through sediment-hosted aquifers and enrichment of novel symbionts in the deep terrestrial subsurface.</title>
        <authorList>
            <person name="Probst A.J."/>
            <person name="Ladd B."/>
            <person name="Jarett J.K."/>
            <person name="Geller-Mcgrath D.E."/>
            <person name="Sieber C.M."/>
            <person name="Emerson J.B."/>
            <person name="Anantharaman K."/>
            <person name="Thomas B.C."/>
            <person name="Malmstrom R."/>
            <person name="Stieglmeier M."/>
            <person name="Klingl A."/>
            <person name="Woyke T."/>
            <person name="Ryan C.M."/>
            <person name="Banfield J.F."/>
        </authorList>
    </citation>
    <scope>NUCLEOTIDE SEQUENCE [LARGE SCALE GENOMIC DNA]</scope>
    <source>
        <strain evidence="6">CG22_combo_CG10-13_8_21_14_all_38_20</strain>
    </source>
</reference>
<dbReference type="InterPro" id="IPR010499">
    <property type="entry name" value="AraC_E-bd"/>
</dbReference>
<evidence type="ECO:0000256" key="2">
    <source>
        <dbReference type="ARBA" id="ARBA00023015"/>
    </source>
</evidence>
<dbReference type="SUPFAM" id="SSF55136">
    <property type="entry name" value="Probable bacterial effector-binding domain"/>
    <property type="match status" value="1"/>
</dbReference>
<evidence type="ECO:0000256" key="1">
    <source>
        <dbReference type="ARBA" id="ARBA00022491"/>
    </source>
</evidence>
<proteinExistence type="predicted"/>
<keyword evidence="3" id="KW-0238">DNA-binding</keyword>
<dbReference type="InterPro" id="IPR011256">
    <property type="entry name" value="Reg_factor_effector_dom_sf"/>
</dbReference>
<evidence type="ECO:0000313" key="7">
    <source>
        <dbReference type="Proteomes" id="UP000231246"/>
    </source>
</evidence>
<dbReference type="CDD" id="cd01106">
    <property type="entry name" value="HTH_TipAL-Mta"/>
    <property type="match status" value="1"/>
</dbReference>
<comment type="caution">
    <text evidence="6">The sequence shown here is derived from an EMBL/GenBank/DDBJ whole genome shotgun (WGS) entry which is preliminary data.</text>
</comment>
<dbReference type="InterPro" id="IPR029442">
    <property type="entry name" value="GyrI-like"/>
</dbReference>
<dbReference type="Pfam" id="PF06445">
    <property type="entry name" value="GyrI-like"/>
    <property type="match status" value="1"/>
</dbReference>
<dbReference type="InterPro" id="IPR047057">
    <property type="entry name" value="MerR_fam"/>
</dbReference>
<dbReference type="Gene3D" id="3.20.80.10">
    <property type="entry name" value="Regulatory factor, effector binding domain"/>
    <property type="match status" value="1"/>
</dbReference>
<dbReference type="InterPro" id="IPR000551">
    <property type="entry name" value="MerR-type_HTH_dom"/>
</dbReference>
<dbReference type="SMART" id="SM00871">
    <property type="entry name" value="AraC_E_bind"/>
    <property type="match status" value="1"/>
</dbReference>
<dbReference type="InterPro" id="IPR009061">
    <property type="entry name" value="DNA-bd_dom_put_sf"/>
</dbReference>
<evidence type="ECO:0000256" key="3">
    <source>
        <dbReference type="ARBA" id="ARBA00023125"/>
    </source>
</evidence>
<dbReference type="AlphaFoldDB" id="A0A2H0BWP6"/>
<dbReference type="GO" id="GO:0003700">
    <property type="term" value="F:DNA-binding transcription factor activity"/>
    <property type="evidence" value="ECO:0007669"/>
    <property type="project" value="InterPro"/>
</dbReference>
<evidence type="ECO:0000256" key="4">
    <source>
        <dbReference type="ARBA" id="ARBA00023163"/>
    </source>
</evidence>
<keyword evidence="1" id="KW-0678">Repressor</keyword>
<dbReference type="GO" id="GO:0003677">
    <property type="term" value="F:DNA binding"/>
    <property type="evidence" value="ECO:0007669"/>
    <property type="project" value="UniProtKB-KW"/>
</dbReference>
<dbReference type="PROSITE" id="PS50937">
    <property type="entry name" value="HTH_MERR_2"/>
    <property type="match status" value="1"/>
</dbReference>
<dbReference type="PANTHER" id="PTHR30204:SF69">
    <property type="entry name" value="MERR-FAMILY TRANSCRIPTIONAL REGULATOR"/>
    <property type="match status" value="1"/>
</dbReference>